<dbReference type="RefSeq" id="WP_201430223.1">
    <property type="nucleotide sequence ID" value="NZ_JAEQBW010000002.1"/>
</dbReference>
<keyword evidence="1" id="KW-1133">Transmembrane helix</keyword>
<feature type="transmembrane region" description="Helical" evidence="1">
    <location>
        <begin position="17"/>
        <end position="40"/>
    </location>
</feature>
<dbReference type="GO" id="GO:0016788">
    <property type="term" value="F:hydrolase activity, acting on ester bonds"/>
    <property type="evidence" value="ECO:0007669"/>
    <property type="project" value="UniProtKB-ARBA"/>
</dbReference>
<evidence type="ECO:0000313" key="2">
    <source>
        <dbReference type="EMBL" id="MBK6264532.1"/>
    </source>
</evidence>
<keyword evidence="3" id="KW-1185">Reference proteome</keyword>
<protein>
    <recommendedName>
        <fullName evidence="4">AlgX/AlgJ SGNH hydrolase-like domain-containing protein</fullName>
    </recommendedName>
</protein>
<comment type="caution">
    <text evidence="2">The sequence shown here is derived from an EMBL/GenBank/DDBJ whole genome shotgun (WGS) entry which is preliminary data.</text>
</comment>
<proteinExistence type="predicted"/>
<evidence type="ECO:0000313" key="3">
    <source>
        <dbReference type="Proteomes" id="UP000611723"/>
    </source>
</evidence>
<dbReference type="SUPFAM" id="SSF52266">
    <property type="entry name" value="SGNH hydrolase"/>
    <property type="match status" value="1"/>
</dbReference>
<name>A0A934WX55_9BACT</name>
<dbReference type="AlphaFoldDB" id="A0A934WX55"/>
<evidence type="ECO:0000256" key="1">
    <source>
        <dbReference type="SAM" id="Phobius"/>
    </source>
</evidence>
<dbReference type="Gene3D" id="3.40.50.1110">
    <property type="entry name" value="SGNH hydrolase"/>
    <property type="match status" value="1"/>
</dbReference>
<dbReference type="Proteomes" id="UP000611723">
    <property type="component" value="Unassembled WGS sequence"/>
</dbReference>
<accession>A0A934WX55</accession>
<keyword evidence="1" id="KW-0812">Transmembrane</keyword>
<keyword evidence="1" id="KW-0472">Membrane</keyword>
<organism evidence="2 3">
    <name type="scientific">Marivirga aurantiaca</name>
    <dbReference type="NCBI Taxonomy" id="2802615"/>
    <lineage>
        <taxon>Bacteria</taxon>
        <taxon>Pseudomonadati</taxon>
        <taxon>Bacteroidota</taxon>
        <taxon>Cytophagia</taxon>
        <taxon>Cytophagales</taxon>
        <taxon>Marivirgaceae</taxon>
        <taxon>Marivirga</taxon>
    </lineage>
</organism>
<gene>
    <name evidence="2" type="ORF">JKA74_05735</name>
</gene>
<evidence type="ECO:0008006" key="4">
    <source>
        <dbReference type="Google" id="ProtNLM"/>
    </source>
</evidence>
<dbReference type="EMBL" id="JAEQBW010000002">
    <property type="protein sequence ID" value="MBK6264532.1"/>
    <property type="molecule type" value="Genomic_DNA"/>
</dbReference>
<sequence>MRVTKVSSIFSSDLFKYTIYVAGLFILLFLVLECFFRWIVPAPEFPERALDTTYDVYKFEPNQEGLYTRGRLIEAKAEWIINNEGWNSEKEYVKGAHIIPIIGDSYVQTLFFNPENHLYNLFQEADPVHDYYAFGIQGASLSQYLNILKYTVTQFDVDSAIIVIDEKDIIESITNLSSMPRNMQLKIKGDEIQEVPPTYFEHPLRQFIKNFATFRYFYMNFEFQLDVGNAKVHKSKKVIKKADGKKQQAVNYIIDEMLKIKPDLVLCFILDADRKAIYKGEEKENSDYYPYFKNYHDNERVVLLDLQDTLQNHYQKYQQKFELSESDHHWNLPTYKLIVNKTIADFVEK</sequence>
<dbReference type="InterPro" id="IPR036514">
    <property type="entry name" value="SGNH_hydro_sf"/>
</dbReference>
<reference evidence="2" key="1">
    <citation type="submission" date="2021-01" db="EMBL/GenBank/DDBJ databases">
        <title>Marivirga aurantiaca sp. nov., isolated from intertidal surface sediments.</title>
        <authorList>
            <person name="Zhang M."/>
        </authorList>
    </citation>
    <scope>NUCLEOTIDE SEQUENCE</scope>
    <source>
        <strain evidence="2">S37H4</strain>
    </source>
</reference>